<evidence type="ECO:0000313" key="1">
    <source>
        <dbReference type="EMBL" id="PKU66970.1"/>
    </source>
</evidence>
<reference evidence="1 2" key="2">
    <citation type="journal article" date="2017" name="Nature">
        <title>The Apostasia genome and the evolution of orchids.</title>
        <authorList>
            <person name="Zhang G.Q."/>
            <person name="Liu K.W."/>
            <person name="Li Z."/>
            <person name="Lohaus R."/>
            <person name="Hsiao Y.Y."/>
            <person name="Niu S.C."/>
            <person name="Wang J.Y."/>
            <person name="Lin Y.C."/>
            <person name="Xu Q."/>
            <person name="Chen L.J."/>
            <person name="Yoshida K."/>
            <person name="Fujiwara S."/>
            <person name="Wang Z.W."/>
            <person name="Zhang Y.Q."/>
            <person name="Mitsuda N."/>
            <person name="Wang M."/>
            <person name="Liu G.H."/>
            <person name="Pecoraro L."/>
            <person name="Huang H.X."/>
            <person name="Xiao X.J."/>
            <person name="Lin M."/>
            <person name="Wu X.Y."/>
            <person name="Wu W.L."/>
            <person name="Chen Y.Y."/>
            <person name="Chang S.B."/>
            <person name="Sakamoto S."/>
            <person name="Ohme-Takagi M."/>
            <person name="Yagi M."/>
            <person name="Zeng S.J."/>
            <person name="Shen C.Y."/>
            <person name="Yeh C.M."/>
            <person name="Luo Y.B."/>
            <person name="Tsai W.C."/>
            <person name="Van de Peer Y."/>
            <person name="Liu Z.J."/>
        </authorList>
    </citation>
    <scope>NUCLEOTIDE SEQUENCE [LARGE SCALE GENOMIC DNA]</scope>
    <source>
        <tissue evidence="1">The whole plant</tissue>
    </source>
</reference>
<keyword evidence="2" id="KW-1185">Reference proteome</keyword>
<protein>
    <submittedName>
        <fullName evidence="1">Uncharacterized protein</fullName>
    </submittedName>
</protein>
<reference evidence="1 2" key="1">
    <citation type="journal article" date="2016" name="Sci. Rep.">
        <title>The Dendrobium catenatum Lindl. genome sequence provides insights into polysaccharide synthase, floral development and adaptive evolution.</title>
        <authorList>
            <person name="Zhang G.Q."/>
            <person name="Xu Q."/>
            <person name="Bian C."/>
            <person name="Tsai W.C."/>
            <person name="Yeh C.M."/>
            <person name="Liu K.W."/>
            <person name="Yoshida K."/>
            <person name="Zhang L.S."/>
            <person name="Chang S.B."/>
            <person name="Chen F."/>
            <person name="Shi Y."/>
            <person name="Su Y.Y."/>
            <person name="Zhang Y.Q."/>
            <person name="Chen L.J."/>
            <person name="Yin Y."/>
            <person name="Lin M."/>
            <person name="Huang H."/>
            <person name="Deng H."/>
            <person name="Wang Z.W."/>
            <person name="Zhu S.L."/>
            <person name="Zhao X."/>
            <person name="Deng C."/>
            <person name="Niu S.C."/>
            <person name="Huang J."/>
            <person name="Wang M."/>
            <person name="Liu G.H."/>
            <person name="Yang H.J."/>
            <person name="Xiao X.J."/>
            <person name="Hsiao Y.Y."/>
            <person name="Wu W.L."/>
            <person name="Chen Y.Y."/>
            <person name="Mitsuda N."/>
            <person name="Ohme-Takagi M."/>
            <person name="Luo Y.B."/>
            <person name="Van de Peer Y."/>
            <person name="Liu Z.J."/>
        </authorList>
    </citation>
    <scope>NUCLEOTIDE SEQUENCE [LARGE SCALE GENOMIC DNA]</scope>
    <source>
        <tissue evidence="1">The whole plant</tissue>
    </source>
</reference>
<organism evidence="1 2">
    <name type="scientific">Dendrobium catenatum</name>
    <dbReference type="NCBI Taxonomy" id="906689"/>
    <lineage>
        <taxon>Eukaryota</taxon>
        <taxon>Viridiplantae</taxon>
        <taxon>Streptophyta</taxon>
        <taxon>Embryophyta</taxon>
        <taxon>Tracheophyta</taxon>
        <taxon>Spermatophyta</taxon>
        <taxon>Magnoliopsida</taxon>
        <taxon>Liliopsida</taxon>
        <taxon>Asparagales</taxon>
        <taxon>Orchidaceae</taxon>
        <taxon>Epidendroideae</taxon>
        <taxon>Malaxideae</taxon>
        <taxon>Dendrobiinae</taxon>
        <taxon>Dendrobium</taxon>
    </lineage>
</organism>
<proteinExistence type="predicted"/>
<name>A0A2I0VU92_9ASPA</name>
<accession>A0A2I0VU92</accession>
<dbReference type="EMBL" id="KZ503231">
    <property type="protein sequence ID" value="PKU66970.1"/>
    <property type="molecule type" value="Genomic_DNA"/>
</dbReference>
<dbReference type="AlphaFoldDB" id="A0A2I0VU92"/>
<sequence length="274" mass="30585">MIEEGPSLVELNDVSNDDNVLQVTEVVHLNNVSNSCEENMDHVMPNSKNVPSCITNPNNADPIAIMNSNTFNGQDFGKNTNVDNQMVVSDGAKYVLTLEDGEIAAGDLCPIPATSLKECAMNVTDNWEEDSSFMQDDCPYLLGFHSNDTIVCLVGDWSNDFIGFSAKGKSHCFSPTFWGVGSIEGVMDWHLDINGWLIKYYCLYFFCYGYLGTQNYCLFLCSAGETRDPLDDFSKAVACSLYVLWDVWWFDVGLFLNILYYLMPILGFDGGPFL</sequence>
<gene>
    <name evidence="1" type="ORF">MA16_Dca019071</name>
</gene>
<dbReference type="Proteomes" id="UP000233837">
    <property type="component" value="Unassembled WGS sequence"/>
</dbReference>
<evidence type="ECO:0000313" key="2">
    <source>
        <dbReference type="Proteomes" id="UP000233837"/>
    </source>
</evidence>